<keyword evidence="2" id="KW-0456">Lyase</keyword>
<proteinExistence type="inferred from homology"/>
<dbReference type="InterPro" id="IPR014748">
    <property type="entry name" value="Enoyl-CoA_hydra_C"/>
</dbReference>
<sequence length="272" mass="29109">MSQQTTDGQGPAEAGTYDGFRVELDEARKVATITLDRPEKLNRVSMPARAQLAQVFDRLGQDPRVRCVVLAGAGDRAFTAGGDVAGFLQRSPEELSHLAKNVAAPERCPLPVVCALHGFVLGVGLEIALACDLRVAAEDAQLGLPEVNLGMVPGSGGTQRLTRLVGVGRAKDMILRGRRISADEALAWGLVNEVVPRGRLDQRVAELADELTAKAGLALRMAKRLVNLAEEGPLAMGLELEGLAYGLLRSTHDFTEGVQAFVEKRPPAFEDR</sequence>
<dbReference type="RefSeq" id="WP_377790032.1">
    <property type="nucleotide sequence ID" value="NZ_JBHLYQ010000103.1"/>
</dbReference>
<evidence type="ECO:0000256" key="2">
    <source>
        <dbReference type="ARBA" id="ARBA00023239"/>
    </source>
</evidence>
<dbReference type="PANTHER" id="PTHR11941">
    <property type="entry name" value="ENOYL-COA HYDRATASE-RELATED"/>
    <property type="match status" value="1"/>
</dbReference>
<evidence type="ECO:0000313" key="6">
    <source>
        <dbReference type="Proteomes" id="UP001589788"/>
    </source>
</evidence>
<dbReference type="CDD" id="cd06558">
    <property type="entry name" value="crotonase-like"/>
    <property type="match status" value="1"/>
</dbReference>
<comment type="catalytic activity">
    <reaction evidence="3">
        <text>a (3S)-3-hydroxyacyl-CoA = a (2E)-enoyl-CoA + H2O</text>
        <dbReference type="Rhea" id="RHEA:16105"/>
        <dbReference type="ChEBI" id="CHEBI:15377"/>
        <dbReference type="ChEBI" id="CHEBI:57318"/>
        <dbReference type="ChEBI" id="CHEBI:58856"/>
        <dbReference type="EC" id="4.2.1.17"/>
    </reaction>
</comment>
<organism evidence="5 6">
    <name type="scientific">Aciditerrimonas ferrireducens</name>
    <dbReference type="NCBI Taxonomy" id="667306"/>
    <lineage>
        <taxon>Bacteria</taxon>
        <taxon>Bacillati</taxon>
        <taxon>Actinomycetota</taxon>
        <taxon>Acidimicrobiia</taxon>
        <taxon>Acidimicrobiales</taxon>
        <taxon>Acidimicrobiaceae</taxon>
        <taxon>Aciditerrimonas</taxon>
    </lineage>
</organism>
<evidence type="ECO:0000256" key="4">
    <source>
        <dbReference type="ARBA" id="ARBA00023717"/>
    </source>
</evidence>
<protein>
    <submittedName>
        <fullName evidence="5">Enoyl-CoA hydratase/isomerase family protein</fullName>
    </submittedName>
</protein>
<reference evidence="5 6" key="1">
    <citation type="submission" date="2024-09" db="EMBL/GenBank/DDBJ databases">
        <authorList>
            <person name="Sun Q."/>
            <person name="Mori K."/>
        </authorList>
    </citation>
    <scope>NUCLEOTIDE SEQUENCE [LARGE SCALE GENOMIC DNA]</scope>
    <source>
        <strain evidence="5 6">JCM 15389</strain>
    </source>
</reference>
<dbReference type="Proteomes" id="UP001589788">
    <property type="component" value="Unassembled WGS sequence"/>
</dbReference>
<evidence type="ECO:0000256" key="1">
    <source>
        <dbReference type="ARBA" id="ARBA00005254"/>
    </source>
</evidence>
<accession>A0ABV6C649</accession>
<dbReference type="SUPFAM" id="SSF52096">
    <property type="entry name" value="ClpP/crotonase"/>
    <property type="match status" value="1"/>
</dbReference>
<dbReference type="InterPro" id="IPR001753">
    <property type="entry name" value="Enoyl-CoA_hydra/iso"/>
</dbReference>
<keyword evidence="6" id="KW-1185">Reference proteome</keyword>
<comment type="similarity">
    <text evidence="1">Belongs to the enoyl-CoA hydratase/isomerase family.</text>
</comment>
<evidence type="ECO:0000256" key="3">
    <source>
        <dbReference type="ARBA" id="ARBA00023709"/>
    </source>
</evidence>
<comment type="caution">
    <text evidence="5">The sequence shown here is derived from an EMBL/GenBank/DDBJ whole genome shotgun (WGS) entry which is preliminary data.</text>
</comment>
<comment type="catalytic activity">
    <reaction evidence="4">
        <text>a 4-saturated-(3S)-3-hydroxyacyl-CoA = a (3E)-enoyl-CoA + H2O</text>
        <dbReference type="Rhea" id="RHEA:20724"/>
        <dbReference type="ChEBI" id="CHEBI:15377"/>
        <dbReference type="ChEBI" id="CHEBI:58521"/>
        <dbReference type="ChEBI" id="CHEBI:137480"/>
        <dbReference type="EC" id="4.2.1.17"/>
    </reaction>
</comment>
<evidence type="ECO:0000313" key="5">
    <source>
        <dbReference type="EMBL" id="MFC0082442.1"/>
    </source>
</evidence>
<dbReference type="InterPro" id="IPR029045">
    <property type="entry name" value="ClpP/crotonase-like_dom_sf"/>
</dbReference>
<dbReference type="Gene3D" id="3.90.226.10">
    <property type="entry name" value="2-enoyl-CoA Hydratase, Chain A, domain 1"/>
    <property type="match status" value="1"/>
</dbReference>
<gene>
    <name evidence="5" type="ORF">ACFFRE_09890</name>
</gene>
<dbReference type="Gene3D" id="1.10.12.10">
    <property type="entry name" value="Lyase 2-enoyl-coa Hydratase, Chain A, domain 2"/>
    <property type="match status" value="1"/>
</dbReference>
<dbReference type="EMBL" id="JBHLYQ010000103">
    <property type="protein sequence ID" value="MFC0082442.1"/>
    <property type="molecule type" value="Genomic_DNA"/>
</dbReference>
<dbReference type="Pfam" id="PF00378">
    <property type="entry name" value="ECH_1"/>
    <property type="match status" value="1"/>
</dbReference>
<name>A0ABV6C649_9ACTN</name>
<dbReference type="PANTHER" id="PTHR11941:SF54">
    <property type="entry name" value="ENOYL-COA HYDRATASE, MITOCHONDRIAL"/>
    <property type="match status" value="1"/>
</dbReference>